<organism evidence="2 3">
    <name type="scientific">Dreissena polymorpha</name>
    <name type="common">Zebra mussel</name>
    <name type="synonym">Mytilus polymorpha</name>
    <dbReference type="NCBI Taxonomy" id="45954"/>
    <lineage>
        <taxon>Eukaryota</taxon>
        <taxon>Metazoa</taxon>
        <taxon>Spiralia</taxon>
        <taxon>Lophotrochozoa</taxon>
        <taxon>Mollusca</taxon>
        <taxon>Bivalvia</taxon>
        <taxon>Autobranchia</taxon>
        <taxon>Heteroconchia</taxon>
        <taxon>Euheterodonta</taxon>
        <taxon>Imparidentia</taxon>
        <taxon>Neoheterodontei</taxon>
        <taxon>Myida</taxon>
        <taxon>Dreissenoidea</taxon>
        <taxon>Dreissenidae</taxon>
        <taxon>Dreissena</taxon>
    </lineage>
</organism>
<proteinExistence type="predicted"/>
<feature type="region of interest" description="Disordered" evidence="1">
    <location>
        <begin position="58"/>
        <end position="96"/>
    </location>
</feature>
<feature type="compositionally biased region" description="Basic residues" evidence="1">
    <location>
        <begin position="61"/>
        <end position="76"/>
    </location>
</feature>
<dbReference type="Proteomes" id="UP000828390">
    <property type="component" value="Unassembled WGS sequence"/>
</dbReference>
<evidence type="ECO:0000313" key="3">
    <source>
        <dbReference type="Proteomes" id="UP000828390"/>
    </source>
</evidence>
<comment type="caution">
    <text evidence="2">The sequence shown here is derived from an EMBL/GenBank/DDBJ whole genome shotgun (WGS) entry which is preliminary data.</text>
</comment>
<accession>A0A9D4HJ67</accession>
<protein>
    <submittedName>
        <fullName evidence="2">Uncharacterized protein</fullName>
    </submittedName>
</protein>
<keyword evidence="3" id="KW-1185">Reference proteome</keyword>
<feature type="compositionally biased region" description="Polar residues" evidence="1">
    <location>
        <begin position="83"/>
        <end position="96"/>
    </location>
</feature>
<sequence length="96" mass="11044">MEITTTGLLQGNTVIFSLGVRVQNAMRQLSELPFPSYLGIQQTQKKVYTIISQPQKVTMATKRRNQSRTREIRHKRLGETENTHSVQNNNVFAVER</sequence>
<reference evidence="2" key="1">
    <citation type="journal article" date="2019" name="bioRxiv">
        <title>The Genome of the Zebra Mussel, Dreissena polymorpha: A Resource for Invasive Species Research.</title>
        <authorList>
            <person name="McCartney M.A."/>
            <person name="Auch B."/>
            <person name="Kono T."/>
            <person name="Mallez S."/>
            <person name="Zhang Y."/>
            <person name="Obille A."/>
            <person name="Becker A."/>
            <person name="Abrahante J.E."/>
            <person name="Garbe J."/>
            <person name="Badalamenti J.P."/>
            <person name="Herman A."/>
            <person name="Mangelson H."/>
            <person name="Liachko I."/>
            <person name="Sullivan S."/>
            <person name="Sone E.D."/>
            <person name="Koren S."/>
            <person name="Silverstein K.A.T."/>
            <person name="Beckman K.B."/>
            <person name="Gohl D.M."/>
        </authorList>
    </citation>
    <scope>NUCLEOTIDE SEQUENCE</scope>
    <source>
        <strain evidence="2">Duluth1</strain>
        <tissue evidence="2">Whole animal</tissue>
    </source>
</reference>
<reference evidence="2" key="2">
    <citation type="submission" date="2020-11" db="EMBL/GenBank/DDBJ databases">
        <authorList>
            <person name="McCartney M.A."/>
            <person name="Auch B."/>
            <person name="Kono T."/>
            <person name="Mallez S."/>
            <person name="Becker A."/>
            <person name="Gohl D.M."/>
            <person name="Silverstein K.A.T."/>
            <person name="Koren S."/>
            <person name="Bechman K.B."/>
            <person name="Herman A."/>
            <person name="Abrahante J.E."/>
            <person name="Garbe J."/>
        </authorList>
    </citation>
    <scope>NUCLEOTIDE SEQUENCE</scope>
    <source>
        <strain evidence="2">Duluth1</strain>
        <tissue evidence="2">Whole animal</tissue>
    </source>
</reference>
<dbReference type="AlphaFoldDB" id="A0A9D4HJ67"/>
<evidence type="ECO:0000313" key="2">
    <source>
        <dbReference type="EMBL" id="KAH3719449.1"/>
    </source>
</evidence>
<evidence type="ECO:0000256" key="1">
    <source>
        <dbReference type="SAM" id="MobiDB-lite"/>
    </source>
</evidence>
<dbReference type="EMBL" id="JAIWYP010000013">
    <property type="protein sequence ID" value="KAH3719449.1"/>
    <property type="molecule type" value="Genomic_DNA"/>
</dbReference>
<gene>
    <name evidence="2" type="ORF">DPMN_062284</name>
</gene>
<name>A0A9D4HJ67_DREPO</name>